<protein>
    <recommendedName>
        <fullName evidence="1">NYN domain-containing protein</fullName>
    </recommendedName>
</protein>
<dbReference type="Pfam" id="PF01936">
    <property type="entry name" value="NYN"/>
    <property type="match status" value="1"/>
</dbReference>
<organism evidence="2 3">
    <name type="scientific">Taxus chinensis</name>
    <name type="common">Chinese yew</name>
    <name type="synonym">Taxus wallichiana var. chinensis</name>
    <dbReference type="NCBI Taxonomy" id="29808"/>
    <lineage>
        <taxon>Eukaryota</taxon>
        <taxon>Viridiplantae</taxon>
        <taxon>Streptophyta</taxon>
        <taxon>Embryophyta</taxon>
        <taxon>Tracheophyta</taxon>
        <taxon>Spermatophyta</taxon>
        <taxon>Pinopsida</taxon>
        <taxon>Pinidae</taxon>
        <taxon>Conifers II</taxon>
        <taxon>Cupressales</taxon>
        <taxon>Taxaceae</taxon>
        <taxon>Taxus</taxon>
    </lineage>
</organism>
<dbReference type="OMA" id="WNINDCK"/>
<accession>A0AA38GEG1</accession>
<dbReference type="AlphaFoldDB" id="A0AA38GEG1"/>
<name>A0AA38GEG1_TAXCH</name>
<dbReference type="CDD" id="cd10910">
    <property type="entry name" value="PIN_limkain_b1_N_like"/>
    <property type="match status" value="1"/>
</dbReference>
<comment type="caution">
    <text evidence="2">The sequence shown here is derived from an EMBL/GenBank/DDBJ whole genome shotgun (WGS) entry which is preliminary data.</text>
</comment>
<feature type="non-terminal residue" evidence="2">
    <location>
        <position position="1"/>
    </location>
</feature>
<dbReference type="InterPro" id="IPR024768">
    <property type="entry name" value="Marf1"/>
</dbReference>
<proteinExistence type="predicted"/>
<reference evidence="2 3" key="1">
    <citation type="journal article" date="2021" name="Nat. Plants">
        <title>The Taxus genome provides insights into paclitaxel biosynthesis.</title>
        <authorList>
            <person name="Xiong X."/>
            <person name="Gou J."/>
            <person name="Liao Q."/>
            <person name="Li Y."/>
            <person name="Zhou Q."/>
            <person name="Bi G."/>
            <person name="Li C."/>
            <person name="Du R."/>
            <person name="Wang X."/>
            <person name="Sun T."/>
            <person name="Guo L."/>
            <person name="Liang H."/>
            <person name="Lu P."/>
            <person name="Wu Y."/>
            <person name="Zhang Z."/>
            <person name="Ro D.K."/>
            <person name="Shang Y."/>
            <person name="Huang S."/>
            <person name="Yan J."/>
        </authorList>
    </citation>
    <scope>NUCLEOTIDE SEQUENCE [LARGE SCALE GENOMIC DNA]</scope>
    <source>
        <strain evidence="2">Ta-2019</strain>
    </source>
</reference>
<evidence type="ECO:0000313" key="2">
    <source>
        <dbReference type="EMBL" id="KAH9320275.1"/>
    </source>
</evidence>
<feature type="domain" description="NYN" evidence="1">
    <location>
        <begin position="12"/>
        <end position="143"/>
    </location>
</feature>
<evidence type="ECO:0000259" key="1">
    <source>
        <dbReference type="Pfam" id="PF01936"/>
    </source>
</evidence>
<evidence type="ECO:0000313" key="3">
    <source>
        <dbReference type="Proteomes" id="UP000824469"/>
    </source>
</evidence>
<keyword evidence="3" id="KW-1185">Reference proteome</keyword>
<dbReference type="GO" id="GO:0010468">
    <property type="term" value="P:regulation of gene expression"/>
    <property type="evidence" value="ECO:0007669"/>
    <property type="project" value="InterPro"/>
</dbReference>
<dbReference type="InterPro" id="IPR021139">
    <property type="entry name" value="NYN"/>
</dbReference>
<gene>
    <name evidence="2" type="ORF">KI387_022044</name>
</gene>
<dbReference type="EMBL" id="JAHRHJ020000004">
    <property type="protein sequence ID" value="KAH9320275.1"/>
    <property type="molecule type" value="Genomic_DNA"/>
</dbReference>
<dbReference type="PANTHER" id="PTHR14379:SF3">
    <property type="entry name" value="MEIOSIS REGULATOR AND MRNA STABILITY FACTOR 1"/>
    <property type="match status" value="1"/>
</dbReference>
<sequence length="199" mass="22205">NAELSTSESCQLGIFWDLRGCRVPRGVPYDTVAANIKCFLTSHDIDERITTFNVYGDASKLPQTFIKACNKTGIKIIDEKDKDSALRAMLVDMVIYAIDSSSPFMVMHAIDPPPSKILLISGRRSGDFFPLLCSLHTRWLRILLAVPNLKKTCPYMLRDFGKTMWEWSAMAMAGCAGQGQLSSLQDSKSQALLRHEIPC</sequence>
<dbReference type="Proteomes" id="UP000824469">
    <property type="component" value="Unassembled WGS sequence"/>
</dbReference>
<dbReference type="GO" id="GO:0004540">
    <property type="term" value="F:RNA nuclease activity"/>
    <property type="evidence" value="ECO:0007669"/>
    <property type="project" value="InterPro"/>
</dbReference>
<dbReference type="GO" id="GO:0005777">
    <property type="term" value="C:peroxisome"/>
    <property type="evidence" value="ECO:0007669"/>
    <property type="project" value="InterPro"/>
</dbReference>
<dbReference type="PANTHER" id="PTHR14379">
    <property type="entry name" value="LIMKAIN B LKAP"/>
    <property type="match status" value="1"/>
</dbReference>